<dbReference type="RefSeq" id="XP_031025964.1">
    <property type="nucleotide sequence ID" value="XM_031168107.1"/>
</dbReference>
<gene>
    <name evidence="1" type="ORF">SmJEL517_g02179</name>
</gene>
<evidence type="ECO:0000313" key="2">
    <source>
        <dbReference type="Proteomes" id="UP000319731"/>
    </source>
</evidence>
<evidence type="ECO:0008006" key="3">
    <source>
        <dbReference type="Google" id="ProtNLM"/>
    </source>
</evidence>
<dbReference type="OrthoDB" id="14527at2759"/>
<dbReference type="Proteomes" id="UP000319731">
    <property type="component" value="Unassembled WGS sequence"/>
</dbReference>
<dbReference type="PANTHER" id="PTHR31757">
    <property type="entry name" value="SLL0781 PROTEIN"/>
    <property type="match status" value="1"/>
</dbReference>
<sequence>MTKRLATASTAKLIPPFTLQTAIAKVQRGEDLWNTRNPELVAKAYTPDCIWRNRHQFIKGTSDIKTFLALKWKREQDYILKKELFIFSDDRIAVQFWYEYHDGRYNWFRAYGLEHWYFNDDGLMKERRASINDLGIKDCDRWFVNGSKTRGEDPAG</sequence>
<dbReference type="PANTHER" id="PTHR31757:SF0">
    <property type="entry name" value="SLL0781 PROTEIN"/>
    <property type="match status" value="1"/>
</dbReference>
<dbReference type="Pfam" id="PF07080">
    <property type="entry name" value="DUF1348"/>
    <property type="match status" value="1"/>
</dbReference>
<dbReference type="Gene3D" id="3.10.450.50">
    <property type="match status" value="1"/>
</dbReference>
<proteinExistence type="predicted"/>
<name>A0A507C7L5_9FUNG</name>
<reference evidence="1 2" key="1">
    <citation type="journal article" date="2019" name="Sci. Rep.">
        <title>Comparative genomics of chytrid fungi reveal insights into the obligate biotrophic and pathogenic lifestyle of Synchytrium endobioticum.</title>
        <authorList>
            <person name="van de Vossenberg B.T.L.H."/>
            <person name="Warris S."/>
            <person name="Nguyen H.D.T."/>
            <person name="van Gent-Pelzer M.P.E."/>
            <person name="Joly D.L."/>
            <person name="van de Geest H.C."/>
            <person name="Bonants P.J.M."/>
            <person name="Smith D.S."/>
            <person name="Levesque C.A."/>
            <person name="van der Lee T.A.J."/>
        </authorList>
    </citation>
    <scope>NUCLEOTIDE SEQUENCE [LARGE SCALE GENOMIC DNA]</scope>
    <source>
        <strain evidence="1 2">JEL517</strain>
    </source>
</reference>
<dbReference type="InterPro" id="IPR009783">
    <property type="entry name" value="DUF1348"/>
</dbReference>
<protein>
    <recommendedName>
        <fullName evidence="3">DUF1348 domain-containing protein</fullName>
    </recommendedName>
</protein>
<evidence type="ECO:0000313" key="1">
    <source>
        <dbReference type="EMBL" id="TPX35491.1"/>
    </source>
</evidence>
<keyword evidence="2" id="KW-1185">Reference proteome</keyword>
<dbReference type="InterPro" id="IPR032710">
    <property type="entry name" value="NTF2-like_dom_sf"/>
</dbReference>
<comment type="caution">
    <text evidence="1">The sequence shown here is derived from an EMBL/GenBank/DDBJ whole genome shotgun (WGS) entry which is preliminary data.</text>
</comment>
<dbReference type="AlphaFoldDB" id="A0A507C7L5"/>
<dbReference type="SUPFAM" id="SSF54427">
    <property type="entry name" value="NTF2-like"/>
    <property type="match status" value="1"/>
</dbReference>
<dbReference type="EMBL" id="QEAO01000008">
    <property type="protein sequence ID" value="TPX35491.1"/>
    <property type="molecule type" value="Genomic_DNA"/>
</dbReference>
<accession>A0A507C7L5</accession>
<organism evidence="1 2">
    <name type="scientific">Synchytrium microbalum</name>
    <dbReference type="NCBI Taxonomy" id="1806994"/>
    <lineage>
        <taxon>Eukaryota</taxon>
        <taxon>Fungi</taxon>
        <taxon>Fungi incertae sedis</taxon>
        <taxon>Chytridiomycota</taxon>
        <taxon>Chytridiomycota incertae sedis</taxon>
        <taxon>Chytridiomycetes</taxon>
        <taxon>Synchytriales</taxon>
        <taxon>Synchytriaceae</taxon>
        <taxon>Synchytrium</taxon>
    </lineage>
</organism>
<dbReference type="STRING" id="1806994.A0A507C7L5"/>
<dbReference type="GeneID" id="42003404"/>